<dbReference type="PANTHER" id="PTHR11081">
    <property type="entry name" value="FLAP ENDONUCLEASE FAMILY MEMBER"/>
    <property type="match status" value="1"/>
</dbReference>
<keyword evidence="4" id="KW-0378">Hydrolase</keyword>
<keyword evidence="9" id="KW-1185">Reference proteome</keyword>
<dbReference type="InterPro" id="IPR036279">
    <property type="entry name" value="5-3_exonuclease_C_sf"/>
</dbReference>
<dbReference type="PRINTS" id="PR00853">
    <property type="entry name" value="XPGRADSUPER"/>
</dbReference>
<proteinExistence type="predicted"/>
<evidence type="ECO:0000256" key="3">
    <source>
        <dbReference type="ARBA" id="ARBA00022759"/>
    </source>
</evidence>
<dbReference type="GO" id="GO:0006281">
    <property type="term" value="P:DNA repair"/>
    <property type="evidence" value="ECO:0007669"/>
    <property type="project" value="UniProtKB-ARBA"/>
</dbReference>
<dbReference type="SMART" id="SM00484">
    <property type="entry name" value="XPGI"/>
    <property type="match status" value="1"/>
</dbReference>
<dbReference type="Proteomes" id="UP001334084">
    <property type="component" value="Chromosome 3"/>
</dbReference>
<dbReference type="AlphaFoldDB" id="A0AAX4JAL0"/>
<keyword evidence="2" id="KW-0479">Metal-binding</keyword>
<dbReference type="GO" id="GO:0046872">
    <property type="term" value="F:metal ion binding"/>
    <property type="evidence" value="ECO:0007669"/>
    <property type="project" value="UniProtKB-KW"/>
</dbReference>
<dbReference type="CDD" id="cd09900">
    <property type="entry name" value="H3TH_XPG-like"/>
    <property type="match status" value="1"/>
</dbReference>
<feature type="domain" description="XPG N-terminal" evidence="7">
    <location>
        <begin position="1"/>
        <end position="87"/>
    </location>
</feature>
<dbReference type="KEGG" id="vnx:VNE69_03188"/>
<dbReference type="GeneID" id="90540784"/>
<dbReference type="Pfam" id="PF00867">
    <property type="entry name" value="XPG_I"/>
    <property type="match status" value="1"/>
</dbReference>
<organism evidence="8 9">
    <name type="scientific">Vairimorpha necatrix</name>
    <dbReference type="NCBI Taxonomy" id="6039"/>
    <lineage>
        <taxon>Eukaryota</taxon>
        <taxon>Fungi</taxon>
        <taxon>Fungi incertae sedis</taxon>
        <taxon>Microsporidia</taxon>
        <taxon>Nosematidae</taxon>
        <taxon>Vairimorpha</taxon>
    </lineage>
</organism>
<sequence length="521" mass="61044">MGVKGLWKLISNCAEEHTPHNTTLALDTSIWIHQYKGMPETEVIYYVSKKIIKLLYHEIRPVFIFDGAPNPLKRKVIEERKKENLDKLVKDIINNEICKKCKIKIRMCIHGGLIKDEFEEGTLKGLHEWGKNIKEEKQENKKISTDSDFYNTENILKFLDLKKYSNSQKLKMLVKMRERRKQRFNIDKKSMTDFSKLQIKNVKNRNLVSFYIKKLETEKQKKINSDCNKSFFLKTNKKTIPMRNENSSDGDINDFLEIDETNSHRNIDDNYVIPIKKIKNDFSDEIVAICKTKNEKFSEGFFAEENNYEADNETNEINYDFSQGKTIKISKIDSNLNEPMDFLNVLSIIKEIINAFNLPYLDSPSESDAECGFLYRAGVIDGVITEDNDILLHGGVVYKNFFRKNKNILRYDPKRIEEVKGLSTFDLIDLGFVLGSDYTVGIKGIGIKNAEKYIKSENFKNIDIQSYRNIYLNCPIREDWRPKFKTLEFEKIVQFFVNKGIDKEKIDELKFYLLSKQKQNV</sequence>
<dbReference type="Gene3D" id="1.10.150.20">
    <property type="entry name" value="5' to 3' exonuclease, C-terminal subdomain"/>
    <property type="match status" value="1"/>
</dbReference>
<dbReference type="InterPro" id="IPR006086">
    <property type="entry name" value="XPG-I_dom"/>
</dbReference>
<dbReference type="GO" id="GO:0017108">
    <property type="term" value="F:5'-flap endonuclease activity"/>
    <property type="evidence" value="ECO:0007669"/>
    <property type="project" value="TreeGrafter"/>
</dbReference>
<reference evidence="8" key="1">
    <citation type="journal article" date="2024" name="BMC Genomics">
        <title>Functional annotation of a divergent genome using sequence and structure-based similarity.</title>
        <authorList>
            <person name="Svedberg D."/>
            <person name="Winiger R.R."/>
            <person name="Berg A."/>
            <person name="Sharma H."/>
            <person name="Tellgren-Roth C."/>
            <person name="Debrunner-Vossbrinck B.A."/>
            <person name="Vossbrinck C.R."/>
            <person name="Barandun J."/>
        </authorList>
    </citation>
    <scope>NUCLEOTIDE SEQUENCE</scope>
    <source>
        <strain evidence="8">Illinois isolate</strain>
    </source>
</reference>
<evidence type="ECO:0000313" key="9">
    <source>
        <dbReference type="Proteomes" id="UP001334084"/>
    </source>
</evidence>
<dbReference type="PANTHER" id="PTHR11081:SF9">
    <property type="entry name" value="FLAP ENDONUCLEASE 1"/>
    <property type="match status" value="1"/>
</dbReference>
<evidence type="ECO:0000256" key="4">
    <source>
        <dbReference type="ARBA" id="ARBA00022801"/>
    </source>
</evidence>
<feature type="domain" description="XPG-I" evidence="6">
    <location>
        <begin position="354"/>
        <end position="427"/>
    </location>
</feature>
<gene>
    <name evidence="8" type="ORF">VNE69_03188</name>
</gene>
<dbReference type="Pfam" id="PF00752">
    <property type="entry name" value="XPG_N"/>
    <property type="match status" value="1"/>
</dbReference>
<protein>
    <submittedName>
        <fullName evidence="8">DNA repair endonuclease</fullName>
    </submittedName>
</protein>
<dbReference type="SUPFAM" id="SSF47807">
    <property type="entry name" value="5' to 3' exonuclease, C-terminal subdomain"/>
    <property type="match status" value="1"/>
</dbReference>
<dbReference type="SMART" id="SM00485">
    <property type="entry name" value="XPGN"/>
    <property type="match status" value="1"/>
</dbReference>
<dbReference type="EMBL" id="CP142728">
    <property type="protein sequence ID" value="WUR02975.1"/>
    <property type="molecule type" value="Genomic_DNA"/>
</dbReference>
<dbReference type="InterPro" id="IPR006085">
    <property type="entry name" value="XPG_DNA_repair_N"/>
</dbReference>
<dbReference type="InterPro" id="IPR029060">
    <property type="entry name" value="PIN-like_dom_sf"/>
</dbReference>
<keyword evidence="5" id="KW-0460">Magnesium</keyword>
<evidence type="ECO:0000256" key="1">
    <source>
        <dbReference type="ARBA" id="ARBA00022722"/>
    </source>
</evidence>
<evidence type="ECO:0000256" key="2">
    <source>
        <dbReference type="ARBA" id="ARBA00022723"/>
    </source>
</evidence>
<dbReference type="Gene3D" id="3.40.50.1010">
    <property type="entry name" value="5'-nuclease"/>
    <property type="match status" value="2"/>
</dbReference>
<dbReference type="SUPFAM" id="SSF88723">
    <property type="entry name" value="PIN domain-like"/>
    <property type="match status" value="1"/>
</dbReference>
<keyword evidence="3 8" id="KW-0255">Endonuclease</keyword>
<accession>A0AAX4JAL0</accession>
<evidence type="ECO:0000259" key="6">
    <source>
        <dbReference type="SMART" id="SM00484"/>
    </source>
</evidence>
<keyword evidence="1" id="KW-0540">Nuclease</keyword>
<dbReference type="RefSeq" id="XP_065329120.1">
    <property type="nucleotide sequence ID" value="XM_065473048.1"/>
</dbReference>
<evidence type="ECO:0000256" key="5">
    <source>
        <dbReference type="ARBA" id="ARBA00022842"/>
    </source>
</evidence>
<evidence type="ECO:0000313" key="8">
    <source>
        <dbReference type="EMBL" id="WUR02975.1"/>
    </source>
</evidence>
<dbReference type="InterPro" id="IPR006084">
    <property type="entry name" value="XPG/Rad2"/>
</dbReference>
<evidence type="ECO:0000259" key="7">
    <source>
        <dbReference type="SMART" id="SM00485"/>
    </source>
</evidence>
<name>A0AAX4JAL0_9MICR</name>